<name>A0ABS4ZGP5_9MICO</name>
<keyword evidence="3" id="KW-1185">Reference proteome</keyword>
<reference evidence="2 3" key="1">
    <citation type="submission" date="2021-03" db="EMBL/GenBank/DDBJ databases">
        <title>Sequencing the genomes of 1000 actinobacteria strains.</title>
        <authorList>
            <person name="Klenk H.-P."/>
        </authorList>
    </citation>
    <scope>NUCLEOTIDE SEQUENCE [LARGE SCALE GENOMIC DNA]</scope>
    <source>
        <strain evidence="2 3">DSM 24221</strain>
    </source>
</reference>
<dbReference type="EMBL" id="JAGIOL010000001">
    <property type="protein sequence ID" value="MBP2436446.1"/>
    <property type="molecule type" value="Genomic_DNA"/>
</dbReference>
<keyword evidence="2" id="KW-0548">Nucleotidyltransferase</keyword>
<dbReference type="InterPro" id="IPR029044">
    <property type="entry name" value="Nucleotide-diphossugar_trans"/>
</dbReference>
<keyword evidence="2" id="KW-0808">Transferase</keyword>
<dbReference type="SUPFAM" id="SSF53448">
    <property type="entry name" value="Nucleotide-diphospho-sugar transferases"/>
    <property type="match status" value="1"/>
</dbReference>
<organism evidence="2 3">
    <name type="scientific">Microbacterium amylolyticum</name>
    <dbReference type="NCBI Taxonomy" id="936337"/>
    <lineage>
        <taxon>Bacteria</taxon>
        <taxon>Bacillati</taxon>
        <taxon>Actinomycetota</taxon>
        <taxon>Actinomycetes</taxon>
        <taxon>Micrococcales</taxon>
        <taxon>Microbacteriaceae</taxon>
        <taxon>Microbacterium</taxon>
    </lineage>
</organism>
<dbReference type="PANTHER" id="PTHR43777">
    <property type="entry name" value="MOLYBDENUM COFACTOR CYTIDYLYLTRANSFERASE"/>
    <property type="match status" value="1"/>
</dbReference>
<dbReference type="InterPro" id="IPR025877">
    <property type="entry name" value="MobA-like_NTP_Trfase"/>
</dbReference>
<dbReference type="PANTHER" id="PTHR43777:SF1">
    <property type="entry name" value="MOLYBDENUM COFACTOR CYTIDYLYLTRANSFERASE"/>
    <property type="match status" value="1"/>
</dbReference>
<dbReference type="EC" id="2.7.7.76" evidence="2"/>
<evidence type="ECO:0000313" key="2">
    <source>
        <dbReference type="EMBL" id="MBP2436446.1"/>
    </source>
</evidence>
<feature type="domain" description="MobA-like NTP transferase" evidence="1">
    <location>
        <begin position="5"/>
        <end position="172"/>
    </location>
</feature>
<proteinExistence type="predicted"/>
<dbReference type="RefSeq" id="WP_165136351.1">
    <property type="nucleotide sequence ID" value="NZ_CP049253.1"/>
</dbReference>
<comment type="caution">
    <text evidence="2">The sequence shown here is derived from an EMBL/GenBank/DDBJ whole genome shotgun (WGS) entry which is preliminary data.</text>
</comment>
<sequence length="194" mass="19753">MRIVGLVLAGGAGTRYGMPKSLARTADGTPWLHRAVAALRDGGCSEVIVVLGARATDAGALVPHGAKVEVAGAWADGLSATIRAGLVAAGSADAVVIVPVDTPHLPARAVRRVIGEDRQMDDAGTLAGLRGSLRQAVYHGQPGHPVLIGADHLPGVLESLSGDRGAGPYLRSRGAAQVECADLWNGEDIDAAPR</sequence>
<evidence type="ECO:0000259" key="1">
    <source>
        <dbReference type="Pfam" id="PF12804"/>
    </source>
</evidence>
<dbReference type="Gene3D" id="3.90.550.10">
    <property type="entry name" value="Spore Coat Polysaccharide Biosynthesis Protein SpsA, Chain A"/>
    <property type="match status" value="1"/>
</dbReference>
<dbReference type="GO" id="GO:0061602">
    <property type="term" value="F:molybdenum cofactor cytidylyltransferase activity"/>
    <property type="evidence" value="ECO:0007669"/>
    <property type="project" value="UniProtKB-EC"/>
</dbReference>
<protein>
    <submittedName>
        <fullName evidence="2">Molybdenum cofactor cytidylyltransferase</fullName>
        <ecNumber evidence="2">2.7.7.76</ecNumber>
    </submittedName>
</protein>
<gene>
    <name evidence="2" type="ORF">JOF34_001032</name>
</gene>
<dbReference type="Pfam" id="PF12804">
    <property type="entry name" value="NTP_transf_3"/>
    <property type="match status" value="1"/>
</dbReference>
<evidence type="ECO:0000313" key="3">
    <source>
        <dbReference type="Proteomes" id="UP001519362"/>
    </source>
</evidence>
<accession>A0ABS4ZGP5</accession>
<dbReference type="Proteomes" id="UP001519362">
    <property type="component" value="Unassembled WGS sequence"/>
</dbReference>